<dbReference type="GeneID" id="14893420"/>
<evidence type="ECO:0000256" key="6">
    <source>
        <dbReference type="SAM" id="SignalP"/>
    </source>
</evidence>
<evidence type="ECO:0000256" key="2">
    <source>
        <dbReference type="ARBA" id="ARBA00013194"/>
    </source>
</evidence>
<dbReference type="EMBL" id="KB206215">
    <property type="protein sequence ID" value="ELP94426.1"/>
    <property type="molecule type" value="Genomic_DNA"/>
</dbReference>
<dbReference type="Proteomes" id="UP000014680">
    <property type="component" value="Unassembled WGS sequence"/>
</dbReference>
<evidence type="ECO:0000313" key="9">
    <source>
        <dbReference type="Proteomes" id="UP000014680"/>
    </source>
</evidence>
<feature type="signal peptide" evidence="6">
    <location>
        <begin position="1"/>
        <end position="15"/>
    </location>
</feature>
<dbReference type="Pfam" id="PF00254">
    <property type="entry name" value="FKBP_C"/>
    <property type="match status" value="1"/>
</dbReference>
<evidence type="ECO:0000256" key="5">
    <source>
        <dbReference type="PROSITE-ProRule" id="PRU00277"/>
    </source>
</evidence>
<dbReference type="InterPro" id="IPR044609">
    <property type="entry name" value="FKBP2/11"/>
</dbReference>
<dbReference type="InterPro" id="IPR046357">
    <property type="entry name" value="PPIase_dom_sf"/>
</dbReference>
<evidence type="ECO:0000313" key="8">
    <source>
        <dbReference type="EMBL" id="ELP94426.1"/>
    </source>
</evidence>
<dbReference type="AlphaFoldDB" id="A0A0A1UDL3"/>
<dbReference type="KEGG" id="eiv:EIN_046990"/>
<keyword evidence="6" id="KW-0732">Signal</keyword>
<evidence type="ECO:0000256" key="1">
    <source>
        <dbReference type="ARBA" id="ARBA00000971"/>
    </source>
</evidence>
<dbReference type="PANTHER" id="PTHR45779:SF7">
    <property type="entry name" value="PEPTIDYLPROLYL ISOMERASE"/>
    <property type="match status" value="1"/>
</dbReference>
<organism evidence="8 9">
    <name type="scientific">Entamoeba invadens IP1</name>
    <dbReference type="NCBI Taxonomy" id="370355"/>
    <lineage>
        <taxon>Eukaryota</taxon>
        <taxon>Amoebozoa</taxon>
        <taxon>Evosea</taxon>
        <taxon>Archamoebae</taxon>
        <taxon>Mastigamoebida</taxon>
        <taxon>Entamoebidae</taxon>
        <taxon>Entamoeba</taxon>
    </lineage>
</organism>
<dbReference type="Gene3D" id="3.10.50.40">
    <property type="match status" value="1"/>
</dbReference>
<keyword evidence="9" id="KW-1185">Reference proteome</keyword>
<keyword evidence="4 5" id="KW-0413">Isomerase</keyword>
<dbReference type="VEuPathDB" id="AmoebaDB:EIN_046990"/>
<dbReference type="InterPro" id="IPR001179">
    <property type="entry name" value="PPIase_FKBP_dom"/>
</dbReference>
<dbReference type="GO" id="GO:0003755">
    <property type="term" value="F:peptidyl-prolyl cis-trans isomerase activity"/>
    <property type="evidence" value="ECO:0007669"/>
    <property type="project" value="UniProtKB-KW"/>
</dbReference>
<dbReference type="GO" id="GO:0005783">
    <property type="term" value="C:endoplasmic reticulum"/>
    <property type="evidence" value="ECO:0007669"/>
    <property type="project" value="TreeGrafter"/>
</dbReference>
<dbReference type="OrthoDB" id="1902587at2759"/>
<feature type="non-terminal residue" evidence="8">
    <location>
        <position position="163"/>
    </location>
</feature>
<proteinExistence type="predicted"/>
<feature type="domain" description="PPIase FKBP-type" evidence="7">
    <location>
        <begin position="57"/>
        <end position="144"/>
    </location>
</feature>
<dbReference type="RefSeq" id="XP_004261197.1">
    <property type="nucleotide sequence ID" value="XM_004261149.1"/>
</dbReference>
<evidence type="ECO:0000256" key="4">
    <source>
        <dbReference type="ARBA" id="ARBA00023235"/>
    </source>
</evidence>
<dbReference type="PANTHER" id="PTHR45779">
    <property type="entry name" value="PEPTIDYLPROLYL ISOMERASE"/>
    <property type="match status" value="1"/>
</dbReference>
<comment type="catalytic activity">
    <reaction evidence="1 5">
        <text>[protein]-peptidylproline (omega=180) = [protein]-peptidylproline (omega=0)</text>
        <dbReference type="Rhea" id="RHEA:16237"/>
        <dbReference type="Rhea" id="RHEA-COMP:10747"/>
        <dbReference type="Rhea" id="RHEA-COMP:10748"/>
        <dbReference type="ChEBI" id="CHEBI:83833"/>
        <dbReference type="ChEBI" id="CHEBI:83834"/>
        <dbReference type="EC" id="5.2.1.8"/>
    </reaction>
</comment>
<dbReference type="SUPFAM" id="SSF54534">
    <property type="entry name" value="FKBP-like"/>
    <property type="match status" value="1"/>
</dbReference>
<reference evidence="8 9" key="1">
    <citation type="submission" date="2012-10" db="EMBL/GenBank/DDBJ databases">
        <authorList>
            <person name="Zafar N."/>
            <person name="Inman J."/>
            <person name="Hall N."/>
            <person name="Lorenzi H."/>
            <person name="Caler E."/>
        </authorList>
    </citation>
    <scope>NUCLEOTIDE SEQUENCE [LARGE SCALE GENOMIC DNA]</scope>
    <source>
        <strain evidence="8 9">IP1</strain>
    </source>
</reference>
<dbReference type="EC" id="5.2.1.8" evidence="2 5"/>
<evidence type="ECO:0000256" key="3">
    <source>
        <dbReference type="ARBA" id="ARBA00023110"/>
    </source>
</evidence>
<accession>A0A0A1UDL3</accession>
<evidence type="ECO:0000259" key="7">
    <source>
        <dbReference type="PROSITE" id="PS50059"/>
    </source>
</evidence>
<feature type="chain" id="PRO_5013311628" description="peptidylprolyl isomerase" evidence="6">
    <location>
        <begin position="16"/>
        <end position="163"/>
    </location>
</feature>
<gene>
    <name evidence="8" type="ORF">EIN_046990</name>
</gene>
<dbReference type="OMA" id="PKTCDIQ"/>
<dbReference type="PROSITE" id="PS50059">
    <property type="entry name" value="FKBP_PPIASE"/>
    <property type="match status" value="1"/>
</dbReference>
<protein>
    <recommendedName>
        <fullName evidence="2 5">peptidylprolyl isomerase</fullName>
        <ecNumber evidence="2 5">5.2.1.8</ecNumber>
    </recommendedName>
</protein>
<sequence>MAAFVFFTFLALSLGNRFYRKSDDAVYSTVTDAESTHNTLEVVFRHKTKCSDPVNMGDLISVHYNGTLEDGIMFDTTSIKDEPFSFQIGAKKVIPGWEQGLLGTCANDEVTLTIPPHLGYGGQTVGMIPANSVLKFDIKVVSVVKYADLRKQQMEHPEEFTKT</sequence>
<keyword evidence="3 5" id="KW-0697">Rotamase</keyword>
<name>A0A0A1UDL3_ENTIV</name>